<dbReference type="SUPFAM" id="SSF53756">
    <property type="entry name" value="UDP-Glycosyltransferase/glycogen phosphorylase"/>
    <property type="match status" value="1"/>
</dbReference>
<feature type="domain" description="Glycosyl transferase family 1" evidence="2">
    <location>
        <begin position="649"/>
        <end position="759"/>
    </location>
</feature>
<protein>
    <submittedName>
        <fullName evidence="3">Glycosyltransferase family 4 protein</fullName>
        <ecNumber evidence="3">2.4.-.-</ecNumber>
    </submittedName>
</protein>
<proteinExistence type="predicted"/>
<dbReference type="InterPro" id="IPR001296">
    <property type="entry name" value="Glyco_trans_1"/>
</dbReference>
<dbReference type="PANTHER" id="PTHR46656:SF3">
    <property type="entry name" value="PUTATIVE-RELATED"/>
    <property type="match status" value="1"/>
</dbReference>
<dbReference type="GO" id="GO:0016757">
    <property type="term" value="F:glycosyltransferase activity"/>
    <property type="evidence" value="ECO:0007669"/>
    <property type="project" value="UniProtKB-KW"/>
</dbReference>
<keyword evidence="4" id="KW-1185">Reference proteome</keyword>
<reference evidence="4" key="1">
    <citation type="journal article" date="2019" name="Int. J. Syst. Evol. Microbiol.">
        <title>The Global Catalogue of Microorganisms (GCM) 10K type strain sequencing project: providing services to taxonomists for standard genome sequencing and annotation.</title>
        <authorList>
            <consortium name="The Broad Institute Genomics Platform"/>
            <consortium name="The Broad Institute Genome Sequencing Center for Infectious Disease"/>
            <person name="Wu L."/>
            <person name="Ma J."/>
        </authorList>
    </citation>
    <scope>NUCLEOTIDE SEQUENCE [LARGE SCALE GENOMIC DNA]</scope>
    <source>
        <strain evidence="4">JCM 17695</strain>
    </source>
</reference>
<dbReference type="CDD" id="cd03801">
    <property type="entry name" value="GT4_PimA-like"/>
    <property type="match status" value="1"/>
</dbReference>
<comment type="caution">
    <text evidence="3">The sequence shown here is derived from an EMBL/GenBank/DDBJ whole genome shotgun (WGS) entry which is preliminary data.</text>
</comment>
<evidence type="ECO:0000259" key="2">
    <source>
        <dbReference type="Pfam" id="PF00534"/>
    </source>
</evidence>
<dbReference type="Pfam" id="PF00534">
    <property type="entry name" value="Glycos_transf_1"/>
    <property type="match status" value="1"/>
</dbReference>
<dbReference type="Proteomes" id="UP001596512">
    <property type="component" value="Unassembled WGS sequence"/>
</dbReference>
<organism evidence="3 4">
    <name type="scientific">Actinokineospora soli</name>
    <dbReference type="NCBI Taxonomy" id="1048753"/>
    <lineage>
        <taxon>Bacteria</taxon>
        <taxon>Bacillati</taxon>
        <taxon>Actinomycetota</taxon>
        <taxon>Actinomycetes</taxon>
        <taxon>Pseudonocardiales</taxon>
        <taxon>Pseudonocardiaceae</taxon>
        <taxon>Actinokineospora</taxon>
    </lineage>
</organism>
<name>A0ABW2TZI1_9PSEU</name>
<accession>A0ABW2TZI1</accession>
<evidence type="ECO:0000256" key="1">
    <source>
        <dbReference type="ARBA" id="ARBA00022679"/>
    </source>
</evidence>
<dbReference type="EC" id="2.4.-.-" evidence="3"/>
<sequence>MPEPAPAGTVGCAVATAATAPAARVVARSYLDHHPDHGFTVLVLDEADPAQWADLPGCRVVGPGFLDVDGAVFGALATAYDAGELADAVAPLLLRALLADHATAVLLGVRTLVCAPFDDISGLAAEHDIVLAPRMLLAPGYDGLEPDAEDPHLGAFDPDFLVVGAGAKPFVDWWAARATTPSEQVDRAVKRRTVDAVPALFRHHVTRDPGVGIGYWNLHERDIQVDGDAVAVDGTAVRLVHFTGFQADTPWLLAPELKRPRVRLSDRPAVADLVRRYRALLGEPPLDETYGLGLLDDGEPVLPTMRALFLHEWTRFTAHEIAPGPFEVQAPAMPPHAFTGTDAFRRWLREPGTPADAAAGISRLAAWVWSSRPDLRVAFPEPASTSAAGFRNWCAVHGVDEGALPEWAVPSGPARLPAPPEDVLGVNVAGYLTAELGLGQMGRIVLKAIEAADIPVVSVVEVESLNGNVRTGIDRPSSAGAPRHPVSVLAVNADYTRMLLDNHPEVGHDRYVIGLWAWELEDFPTHLHTAFPLVNEIWTVSDFCRATIGAHSPVPVHTIPVPVLDPGPVTRAPRRAGDETRFLFAFDFNSTGQRKNPWGVVTAFQRAFPGRTDVRLVIKATNSHLHVGAAERLRHAVAGDDRVELVDRYLSVEELDELYAGSHAYVSLHRSEGFGLTVAEAMARGMAVVSTDYSSTTEFVDESVGWPIPYRMVPVGKGWEPYQAEGRWADPDLDAAAAALRQIADDPAEAERRGRAAREHVLRTRSVERAAEWMRERVTAAHEAWRAGARPAGALAVEDVAALGQARQALHSAPDPGAPSRLPFASTMRRAVLRALAQYDGHQRTRLTALLDGVRDAVHGVTAKVDRVAEQQSRRIAAVEADAERRYRELAERIARMERE</sequence>
<keyword evidence="3" id="KW-0328">Glycosyltransferase</keyword>
<keyword evidence="1 3" id="KW-0808">Transferase</keyword>
<gene>
    <name evidence="3" type="ORF">ACFQV2_39175</name>
</gene>
<evidence type="ECO:0000313" key="3">
    <source>
        <dbReference type="EMBL" id="MFC7618479.1"/>
    </source>
</evidence>
<dbReference type="PANTHER" id="PTHR46656">
    <property type="entry name" value="PUTATIVE-RELATED"/>
    <property type="match status" value="1"/>
</dbReference>
<evidence type="ECO:0000313" key="4">
    <source>
        <dbReference type="Proteomes" id="UP001596512"/>
    </source>
</evidence>
<dbReference type="Gene3D" id="3.40.50.2000">
    <property type="entry name" value="Glycogen Phosphorylase B"/>
    <property type="match status" value="1"/>
</dbReference>
<dbReference type="EMBL" id="JBHTEY010000004">
    <property type="protein sequence ID" value="MFC7618479.1"/>
    <property type="molecule type" value="Genomic_DNA"/>
</dbReference>